<dbReference type="GO" id="GO:1901678">
    <property type="term" value="P:iron coordination entity transport"/>
    <property type="evidence" value="ECO:0007669"/>
    <property type="project" value="UniProtKB-ARBA"/>
</dbReference>
<name>A0A3M8H706_9BACI</name>
<feature type="region of interest" description="Disordered" evidence="5">
    <location>
        <begin position="21"/>
        <end position="43"/>
    </location>
</feature>
<evidence type="ECO:0000256" key="4">
    <source>
        <dbReference type="ARBA" id="ARBA00022729"/>
    </source>
</evidence>
<keyword evidence="3" id="KW-0813">Transport</keyword>
<evidence type="ECO:0000256" key="1">
    <source>
        <dbReference type="ARBA" id="ARBA00004193"/>
    </source>
</evidence>
<dbReference type="EMBL" id="RHLQ01000029">
    <property type="protein sequence ID" value="RNC98186.1"/>
    <property type="molecule type" value="Genomic_DNA"/>
</dbReference>
<gene>
    <name evidence="8" type="ORF">EC501_11885</name>
</gene>
<dbReference type="InterPro" id="IPR051313">
    <property type="entry name" value="Bact_iron-sidero_bind"/>
</dbReference>
<evidence type="ECO:0000256" key="2">
    <source>
        <dbReference type="ARBA" id="ARBA00008814"/>
    </source>
</evidence>
<comment type="similarity">
    <text evidence="2">Belongs to the bacterial solute-binding protein 8 family.</text>
</comment>
<dbReference type="Gene3D" id="3.40.50.1980">
    <property type="entry name" value="Nitrogenase molybdenum iron protein domain"/>
    <property type="match status" value="2"/>
</dbReference>
<dbReference type="FunFam" id="3.40.50.1980:FF:000017">
    <property type="entry name" value="ABC transporter substrate-binding protein"/>
    <property type="match status" value="1"/>
</dbReference>
<evidence type="ECO:0000256" key="3">
    <source>
        <dbReference type="ARBA" id="ARBA00022448"/>
    </source>
</evidence>
<dbReference type="PANTHER" id="PTHR30532">
    <property type="entry name" value="IRON III DICITRATE-BINDING PERIPLASMIC PROTEIN"/>
    <property type="match status" value="1"/>
</dbReference>
<dbReference type="RefSeq" id="WP_122972521.1">
    <property type="nucleotide sequence ID" value="NZ_RHLQ01000029.1"/>
</dbReference>
<keyword evidence="9" id="KW-1185">Reference proteome</keyword>
<feature type="domain" description="Fe/B12 periplasmic-binding" evidence="7">
    <location>
        <begin position="61"/>
        <end position="314"/>
    </location>
</feature>
<evidence type="ECO:0000313" key="9">
    <source>
        <dbReference type="Proteomes" id="UP000279909"/>
    </source>
</evidence>
<organism evidence="8 9">
    <name type="scientific">Lysinibacillus halotolerans</name>
    <dbReference type="NCBI Taxonomy" id="1368476"/>
    <lineage>
        <taxon>Bacteria</taxon>
        <taxon>Bacillati</taxon>
        <taxon>Bacillota</taxon>
        <taxon>Bacilli</taxon>
        <taxon>Bacillales</taxon>
        <taxon>Bacillaceae</taxon>
        <taxon>Lysinibacillus</taxon>
    </lineage>
</organism>
<comment type="caution">
    <text evidence="8">The sequence shown here is derived from an EMBL/GenBank/DDBJ whole genome shotgun (WGS) entry which is preliminary data.</text>
</comment>
<reference evidence="8 9" key="1">
    <citation type="journal article" date="2014" name="Int. J. Syst. Evol. Microbiol.">
        <title>Lysinibacillus halotolerans sp. nov., isolated from saline-alkaline soil.</title>
        <authorList>
            <person name="Kong D."/>
            <person name="Wang Y."/>
            <person name="Zhao B."/>
            <person name="Li Y."/>
            <person name="Song J."/>
            <person name="Zhai Y."/>
            <person name="Zhang C."/>
            <person name="Wang H."/>
            <person name="Chen X."/>
            <person name="Zhao B."/>
            <person name="Ruan Z."/>
        </authorList>
    </citation>
    <scope>NUCLEOTIDE SEQUENCE [LARGE SCALE GENOMIC DNA]</scope>
    <source>
        <strain evidence="8 9">MCCC 1A12703</strain>
    </source>
</reference>
<accession>A0A3M8H706</accession>
<protein>
    <submittedName>
        <fullName evidence="8">Iron-hydroxamate ABC transporter substrate-binding protein</fullName>
    </submittedName>
</protein>
<dbReference type="GO" id="GO:0005886">
    <property type="term" value="C:plasma membrane"/>
    <property type="evidence" value="ECO:0007669"/>
    <property type="project" value="UniProtKB-SubCell"/>
</dbReference>
<keyword evidence="4 6" id="KW-0732">Signal</keyword>
<dbReference type="SUPFAM" id="SSF53807">
    <property type="entry name" value="Helical backbone' metal receptor"/>
    <property type="match status" value="1"/>
</dbReference>
<evidence type="ECO:0000256" key="5">
    <source>
        <dbReference type="SAM" id="MobiDB-lite"/>
    </source>
</evidence>
<dbReference type="Pfam" id="PF01497">
    <property type="entry name" value="Peripla_BP_2"/>
    <property type="match status" value="1"/>
</dbReference>
<dbReference type="OrthoDB" id="2241086at2"/>
<comment type="subcellular location">
    <subcellularLocation>
        <location evidence="1">Cell membrane</location>
        <topology evidence="1">Lipid-anchor</topology>
    </subcellularLocation>
</comment>
<dbReference type="PROSITE" id="PS50983">
    <property type="entry name" value="FE_B12_PBP"/>
    <property type="match status" value="1"/>
</dbReference>
<evidence type="ECO:0000256" key="6">
    <source>
        <dbReference type="SAM" id="SignalP"/>
    </source>
</evidence>
<dbReference type="GO" id="GO:0030288">
    <property type="term" value="C:outer membrane-bounded periplasmic space"/>
    <property type="evidence" value="ECO:0007669"/>
    <property type="project" value="TreeGrafter"/>
</dbReference>
<dbReference type="PROSITE" id="PS51257">
    <property type="entry name" value="PROKAR_LIPOPROTEIN"/>
    <property type="match status" value="1"/>
</dbReference>
<sequence>MKKWLLALVAVLVLALAACSGSDGEKNSGNSSEDKKQTETSSDTIIYESSKGPIEVPANPERVVVLSSYAGDLIQLGVNIVGVDSWSANNPNFEEQLKDVPVVSNEDLEKIIELDPDLIIGLDNINNADKLKEIAPTVLFTYGEYDYLQQHIEVGKAVNKEAEATAWVEDFKKRAADLGEKIKAKIGEDATVTVVENYEKQFYLFGDNWGRGTEILYQAMGLKMPQKVQDVALEPGYFAISQEVLGDYAGDYIVMSLVSEGQDTSFVDADWYNEIDAVKNGHTFVADGQRFYFNDALSLDYQLSFFEESFLGNN</sequence>
<dbReference type="Proteomes" id="UP000279909">
    <property type="component" value="Unassembled WGS sequence"/>
</dbReference>
<feature type="chain" id="PRO_5038644792" evidence="6">
    <location>
        <begin position="21"/>
        <end position="314"/>
    </location>
</feature>
<proteinExistence type="inferred from homology"/>
<evidence type="ECO:0000313" key="8">
    <source>
        <dbReference type="EMBL" id="RNC98186.1"/>
    </source>
</evidence>
<dbReference type="PANTHER" id="PTHR30532:SF26">
    <property type="entry name" value="IRON(3+)-HYDROXAMATE-BINDING PROTEIN FHUD"/>
    <property type="match status" value="1"/>
</dbReference>
<dbReference type="AlphaFoldDB" id="A0A3M8H706"/>
<dbReference type="CDD" id="cd01138">
    <property type="entry name" value="FeuA"/>
    <property type="match status" value="1"/>
</dbReference>
<feature type="signal peptide" evidence="6">
    <location>
        <begin position="1"/>
        <end position="20"/>
    </location>
</feature>
<evidence type="ECO:0000259" key="7">
    <source>
        <dbReference type="PROSITE" id="PS50983"/>
    </source>
</evidence>
<dbReference type="InterPro" id="IPR002491">
    <property type="entry name" value="ABC_transptr_periplasmic_BD"/>
</dbReference>